<comment type="caution">
    <text evidence="1">The sequence shown here is derived from an EMBL/GenBank/DDBJ whole genome shotgun (WGS) entry which is preliminary data.</text>
</comment>
<dbReference type="RefSeq" id="WP_409545616.1">
    <property type="nucleotide sequence ID" value="NZ_JBKBDD010000020.1"/>
</dbReference>
<keyword evidence="2" id="KW-1185">Reference proteome</keyword>
<evidence type="ECO:0000313" key="2">
    <source>
        <dbReference type="Proteomes" id="UP001635816"/>
    </source>
</evidence>
<evidence type="ECO:0000313" key="1">
    <source>
        <dbReference type="EMBL" id="MFN6548091.1"/>
    </source>
</evidence>
<reference evidence="1 2" key="1">
    <citation type="submission" date="2024-12" db="EMBL/GenBank/DDBJ databases">
        <title>The coexistence of Mycolicibacterium septicum and Mycolicibacterium nivoides in clinical samples.</title>
        <authorList>
            <person name="Wang C."/>
            <person name="Feng Y."/>
            <person name="Zong Z."/>
        </authorList>
    </citation>
    <scope>NUCLEOTIDE SEQUENCE [LARGE SCALE GENOMIC DNA]</scope>
    <source>
        <strain evidence="1 2">120309</strain>
    </source>
</reference>
<accession>A0ABW9LJE9</accession>
<gene>
    <name evidence="1" type="ORF">ACK4CT_33355</name>
</gene>
<organism evidence="1 2">
    <name type="scientific">Mycolicibacterium nivoides</name>
    <dbReference type="NCBI Taxonomy" id="2487344"/>
    <lineage>
        <taxon>Bacteria</taxon>
        <taxon>Bacillati</taxon>
        <taxon>Actinomycetota</taxon>
        <taxon>Actinomycetes</taxon>
        <taxon>Mycobacteriales</taxon>
        <taxon>Mycobacteriaceae</taxon>
        <taxon>Mycolicibacterium</taxon>
    </lineage>
</organism>
<dbReference type="EMBL" id="JBKBDD010000020">
    <property type="protein sequence ID" value="MFN6548091.1"/>
    <property type="molecule type" value="Genomic_DNA"/>
</dbReference>
<name>A0ABW9LJE9_9MYCO</name>
<dbReference type="Proteomes" id="UP001635816">
    <property type="component" value="Unassembled WGS sequence"/>
</dbReference>
<protein>
    <submittedName>
        <fullName evidence="1">Uncharacterized protein</fullName>
    </submittedName>
</protein>
<sequence>MTATEHSHRAWVLVVPAQNDGEVLEILGVYASDKAARYAARGRIRREPHRDLEAQERRGDDLLSVWTWRWRDRRWTICYGGQVKACTRHDHAPIESWRPAAV</sequence>
<proteinExistence type="predicted"/>